<dbReference type="SUPFAM" id="SSF53850">
    <property type="entry name" value="Periplasmic binding protein-like II"/>
    <property type="match status" value="1"/>
</dbReference>
<dbReference type="OrthoDB" id="5559748at2"/>
<dbReference type="KEGG" id="mmai:sS8_0351"/>
<protein>
    <recommendedName>
        <fullName evidence="4">PBP domain-containing protein</fullName>
    </recommendedName>
</protein>
<reference evidence="2 3" key="1">
    <citation type="submission" date="2016-12" db="EMBL/GenBank/DDBJ databases">
        <title>Genome sequencing of Methylocaldum marinum.</title>
        <authorList>
            <person name="Takeuchi M."/>
            <person name="Kamagata Y."/>
            <person name="Hiraoka S."/>
            <person name="Oshima K."/>
            <person name="Hattori M."/>
            <person name="Iwasaki W."/>
        </authorList>
    </citation>
    <scope>NUCLEOTIDE SEQUENCE [LARGE SCALE GENOMIC DNA]</scope>
    <source>
        <strain evidence="2 3">S8</strain>
    </source>
</reference>
<name>A0A286P3U7_9GAMM</name>
<evidence type="ECO:0008006" key="4">
    <source>
        <dbReference type="Google" id="ProtNLM"/>
    </source>
</evidence>
<evidence type="ECO:0000256" key="1">
    <source>
        <dbReference type="SAM" id="SignalP"/>
    </source>
</evidence>
<gene>
    <name evidence="2" type="ORF">sS8_0351</name>
</gene>
<organism evidence="2 3">
    <name type="scientific">Methylocaldum marinum</name>
    <dbReference type="NCBI Taxonomy" id="1432792"/>
    <lineage>
        <taxon>Bacteria</taxon>
        <taxon>Pseudomonadati</taxon>
        <taxon>Pseudomonadota</taxon>
        <taxon>Gammaproteobacteria</taxon>
        <taxon>Methylococcales</taxon>
        <taxon>Methylococcaceae</taxon>
        <taxon>Methylocaldum</taxon>
    </lineage>
</organism>
<keyword evidence="3" id="KW-1185">Reference proteome</keyword>
<proteinExistence type="predicted"/>
<dbReference type="Proteomes" id="UP000266313">
    <property type="component" value="Chromosome"/>
</dbReference>
<evidence type="ECO:0000313" key="3">
    <source>
        <dbReference type="Proteomes" id="UP000266313"/>
    </source>
</evidence>
<sequence length="496" mass="51575">MKLRHISLAVAASLGAAANAYAYNPTAAHDVTVYMSGASAVDNQIAALLDTQVCEANKDYLNFAGGKPNGNYWGISCQTNTLGTKKIASLPANVRVLFIKRSAGGSAQGVSPLLANQAIAHLDVNSCGGGSPNWSCGSQTNILSDAGISDVNPEMFRGRNTPTGFTPVNPADVAANLIVRPVAAQVFGIPVNKLLRDALQDAEIKLGKLPNTCAPGNETEACMPSLSKAQVASILAGGVGFWNDVYVDDNGTQTSLVDFVNAAYRPTDTTVHICRRVDGSGTQAQANANFLGHPCVSTASLPAEVDDVANGPRAFLNSGSGDVEKCLADLNDGTNTATAPVVNTDGRTAWAVGVQGTEKNPTNSKNYRFIKIDGVAPTLENVWNGKYFDWAELTVQYPKTGLSANKIAVIEHIAAQAANPAAVAALNTSTANHTWGQAGYLALSTAGHTLDNVFSTANPVLGYTHAPAGASLDNCRAPTFNQDIAPNSGFTLGLPF</sequence>
<feature type="chain" id="PRO_5012877363" description="PBP domain-containing protein" evidence="1">
    <location>
        <begin position="23"/>
        <end position="496"/>
    </location>
</feature>
<dbReference type="AlphaFoldDB" id="A0A286P3U7"/>
<keyword evidence="1" id="KW-0732">Signal</keyword>
<dbReference type="Gene3D" id="3.40.190.10">
    <property type="entry name" value="Periplasmic binding protein-like II"/>
    <property type="match status" value="1"/>
</dbReference>
<feature type="signal peptide" evidence="1">
    <location>
        <begin position="1"/>
        <end position="22"/>
    </location>
</feature>
<evidence type="ECO:0000313" key="2">
    <source>
        <dbReference type="EMBL" id="BBA32319.1"/>
    </source>
</evidence>
<accession>A0A286P3U7</accession>
<dbReference type="EMBL" id="AP017928">
    <property type="protein sequence ID" value="BBA32319.1"/>
    <property type="molecule type" value="Genomic_DNA"/>
</dbReference>
<dbReference type="RefSeq" id="WP_145986378.1">
    <property type="nucleotide sequence ID" value="NZ_AP017928.1"/>
</dbReference>